<protein>
    <submittedName>
        <fullName evidence="1">TetR/AcrR family transcriptional regulator</fullName>
    </submittedName>
</protein>
<dbReference type="InterPro" id="IPR009057">
    <property type="entry name" value="Homeodomain-like_sf"/>
</dbReference>
<dbReference type="SUPFAM" id="SSF46689">
    <property type="entry name" value="Homeodomain-like"/>
    <property type="match status" value="1"/>
</dbReference>
<dbReference type="InterPro" id="IPR036271">
    <property type="entry name" value="Tet_transcr_reg_TetR-rel_C_sf"/>
</dbReference>
<dbReference type="PANTHER" id="PTHR30055:SF225">
    <property type="entry name" value="TRANSCRIPTIONAL REGULATORY PROTEIN-RELATED"/>
    <property type="match status" value="1"/>
</dbReference>
<comment type="caution">
    <text evidence="1">The sequence shown here is derived from an EMBL/GenBank/DDBJ whole genome shotgun (WGS) entry which is preliminary data.</text>
</comment>
<accession>A0ABV6VKB3</accession>
<dbReference type="PROSITE" id="PS50977">
    <property type="entry name" value="HTH_TETR_2"/>
    <property type="match status" value="1"/>
</dbReference>
<dbReference type="Pfam" id="PF16859">
    <property type="entry name" value="TetR_C_11"/>
    <property type="match status" value="1"/>
</dbReference>
<evidence type="ECO:0000313" key="1">
    <source>
        <dbReference type="EMBL" id="MFC1414174.1"/>
    </source>
</evidence>
<dbReference type="SUPFAM" id="SSF48498">
    <property type="entry name" value="Tetracyclin repressor-like, C-terminal domain"/>
    <property type="match status" value="1"/>
</dbReference>
<dbReference type="InterPro" id="IPR050109">
    <property type="entry name" value="HTH-type_TetR-like_transc_reg"/>
</dbReference>
<gene>
    <name evidence="1" type="ORF">ACEZDG_33430</name>
</gene>
<proteinExistence type="predicted"/>
<dbReference type="InterPro" id="IPR011075">
    <property type="entry name" value="TetR_C"/>
</dbReference>
<sequence>MQTQGPPRRRGKVLEQAIFQATLDELVSTGYARLSMEAVAAGARTGKAAIYRRWPSKQELVLDTLRATLPEPGPAPDTGSLRGDLLELVNRTRAAMLSLPGCAGRVIMGELDHERAAPFVGLMHQRVIAPSSSLTREVLIRGVVRGEVRADAVNPMVVDLIPAVMMYRAKTQGPPSEAEAAELVDQVLLPTVRA</sequence>
<dbReference type="Pfam" id="PF00440">
    <property type="entry name" value="TetR_N"/>
    <property type="match status" value="1"/>
</dbReference>
<dbReference type="PANTHER" id="PTHR30055">
    <property type="entry name" value="HTH-TYPE TRANSCRIPTIONAL REGULATOR RUTR"/>
    <property type="match status" value="1"/>
</dbReference>
<dbReference type="Gene3D" id="1.10.357.10">
    <property type="entry name" value="Tetracycline Repressor, domain 2"/>
    <property type="match status" value="1"/>
</dbReference>
<keyword evidence="2" id="KW-1185">Reference proteome</keyword>
<dbReference type="Proteomes" id="UP001592582">
    <property type="component" value="Unassembled WGS sequence"/>
</dbReference>
<name>A0ABV6VKB3_9ACTN</name>
<dbReference type="InterPro" id="IPR001647">
    <property type="entry name" value="HTH_TetR"/>
</dbReference>
<organism evidence="1 2">
    <name type="scientific">Streptacidiphilus alkalitolerans</name>
    <dbReference type="NCBI Taxonomy" id="3342712"/>
    <lineage>
        <taxon>Bacteria</taxon>
        <taxon>Bacillati</taxon>
        <taxon>Actinomycetota</taxon>
        <taxon>Actinomycetes</taxon>
        <taxon>Kitasatosporales</taxon>
        <taxon>Streptomycetaceae</taxon>
        <taxon>Streptacidiphilus</taxon>
    </lineage>
</organism>
<reference evidence="1 2" key="1">
    <citation type="submission" date="2024-09" db="EMBL/GenBank/DDBJ databases">
        <authorList>
            <person name="Lee S.D."/>
        </authorList>
    </citation>
    <scope>NUCLEOTIDE SEQUENCE [LARGE SCALE GENOMIC DNA]</scope>
    <source>
        <strain evidence="1 2">N1-1</strain>
    </source>
</reference>
<dbReference type="EMBL" id="JBHEZX010000022">
    <property type="protein sequence ID" value="MFC1414174.1"/>
    <property type="molecule type" value="Genomic_DNA"/>
</dbReference>
<evidence type="ECO:0000313" key="2">
    <source>
        <dbReference type="Proteomes" id="UP001592582"/>
    </source>
</evidence>
<dbReference type="Gene3D" id="1.10.10.60">
    <property type="entry name" value="Homeodomain-like"/>
    <property type="match status" value="1"/>
</dbReference>